<evidence type="ECO:0000256" key="1">
    <source>
        <dbReference type="ARBA" id="ARBA00022723"/>
    </source>
</evidence>
<dbReference type="AlphaFoldDB" id="A0A940DRS8"/>
<dbReference type="SUPFAM" id="SSF53639">
    <property type="entry name" value="AraD/HMP-PK domain-like"/>
    <property type="match status" value="1"/>
</dbReference>
<dbReference type="GO" id="GO:0019323">
    <property type="term" value="P:pentose catabolic process"/>
    <property type="evidence" value="ECO:0007669"/>
    <property type="project" value="TreeGrafter"/>
</dbReference>
<proteinExistence type="predicted"/>
<dbReference type="EMBL" id="JADILV010000036">
    <property type="protein sequence ID" value="MBO8483542.1"/>
    <property type="molecule type" value="Genomic_DNA"/>
</dbReference>
<dbReference type="EC" id="4.1.2.19" evidence="4"/>
<accession>A0A940DRS8</accession>
<evidence type="ECO:0000313" key="5">
    <source>
        <dbReference type="Proteomes" id="UP000725002"/>
    </source>
</evidence>
<dbReference type="PANTHER" id="PTHR22789:SF0">
    <property type="entry name" value="3-OXO-TETRONATE 4-PHOSPHATE DECARBOXYLASE-RELATED"/>
    <property type="match status" value="1"/>
</dbReference>
<dbReference type="Proteomes" id="UP000725002">
    <property type="component" value="Unassembled WGS sequence"/>
</dbReference>
<gene>
    <name evidence="4" type="primary">rhaD</name>
    <name evidence="4" type="ORF">IAB75_05455</name>
</gene>
<reference evidence="4" key="1">
    <citation type="submission" date="2020-10" db="EMBL/GenBank/DDBJ databases">
        <authorList>
            <person name="Gilroy R."/>
        </authorList>
    </citation>
    <scope>NUCLEOTIDE SEQUENCE</scope>
    <source>
        <strain evidence="4">G3-8215</strain>
    </source>
</reference>
<name>A0A940DRS8_9BACT</name>
<organism evidence="4 5">
    <name type="scientific">Candidatus Cryptobacteroides avicola</name>
    <dbReference type="NCBI Taxonomy" id="2840757"/>
    <lineage>
        <taxon>Bacteria</taxon>
        <taxon>Pseudomonadati</taxon>
        <taxon>Bacteroidota</taxon>
        <taxon>Bacteroidia</taxon>
        <taxon>Bacteroidales</taxon>
        <taxon>Candidatus Cryptobacteroides</taxon>
    </lineage>
</organism>
<protein>
    <submittedName>
        <fullName evidence="4">Rhamnulose-1-phosphate aldolase</fullName>
        <ecNumber evidence="4">4.1.2.19</ecNumber>
    </submittedName>
</protein>
<evidence type="ECO:0000313" key="4">
    <source>
        <dbReference type="EMBL" id="MBO8483542.1"/>
    </source>
</evidence>
<dbReference type="GO" id="GO:0008994">
    <property type="term" value="F:rhamnulose-1-phosphate aldolase activity"/>
    <property type="evidence" value="ECO:0007669"/>
    <property type="project" value="UniProtKB-EC"/>
</dbReference>
<dbReference type="Gene3D" id="3.40.225.10">
    <property type="entry name" value="Class II aldolase/adducin N-terminal domain"/>
    <property type="match status" value="1"/>
</dbReference>
<sequence length="273" mass="30016">MVINDNSVLSSRPALADEIGKVAEVAGYLWEKGWAERNGGNITVNITEFVDDALASVPPVGGPVAIGAEVPLLKGEFFFCKGTNRRMRDLASDPMSGGSIIRVMEDGLSYEIVADAAVKPTSELPSHLSVHNWFKAKGLPYKASLHTHPIELVAMSHHRPFLEKDVLTYLLWSMIPETKAFCPKGLGIVPYELPGSLKLAEGTIRELEDYDVVMWEKHGVFAVDEDIMKAFDQVDVLNKAAQIYMSARAMGFEPAGMTRAQMAEISEVFHLPK</sequence>
<dbReference type="PANTHER" id="PTHR22789">
    <property type="entry name" value="FUCULOSE PHOSPHATE ALDOLASE"/>
    <property type="match status" value="1"/>
</dbReference>
<keyword evidence="2 4" id="KW-0456">Lyase</keyword>
<evidence type="ECO:0000256" key="2">
    <source>
        <dbReference type="ARBA" id="ARBA00023239"/>
    </source>
</evidence>
<reference evidence="4" key="2">
    <citation type="journal article" date="2021" name="PeerJ">
        <title>Extensive microbial diversity within the chicken gut microbiome revealed by metagenomics and culture.</title>
        <authorList>
            <person name="Gilroy R."/>
            <person name="Ravi A."/>
            <person name="Getino M."/>
            <person name="Pursley I."/>
            <person name="Horton D.L."/>
            <person name="Alikhan N.F."/>
            <person name="Baker D."/>
            <person name="Gharbi K."/>
            <person name="Hall N."/>
            <person name="Watson M."/>
            <person name="Adriaenssens E.M."/>
            <person name="Foster-Nyarko E."/>
            <person name="Jarju S."/>
            <person name="Secka A."/>
            <person name="Antonio M."/>
            <person name="Oren A."/>
            <person name="Chaudhuri R.R."/>
            <person name="La Ragione R."/>
            <person name="Hildebrand F."/>
            <person name="Pallen M.J."/>
        </authorList>
    </citation>
    <scope>NUCLEOTIDE SEQUENCE</scope>
    <source>
        <strain evidence="4">G3-8215</strain>
    </source>
</reference>
<dbReference type="GO" id="GO:0046872">
    <property type="term" value="F:metal ion binding"/>
    <property type="evidence" value="ECO:0007669"/>
    <property type="project" value="UniProtKB-KW"/>
</dbReference>
<dbReference type="GO" id="GO:0005829">
    <property type="term" value="C:cytosol"/>
    <property type="evidence" value="ECO:0007669"/>
    <property type="project" value="TreeGrafter"/>
</dbReference>
<feature type="domain" description="Class II aldolase/adducin N-terminal" evidence="3">
    <location>
        <begin position="20"/>
        <end position="245"/>
    </location>
</feature>
<dbReference type="InterPro" id="IPR001303">
    <property type="entry name" value="Aldolase_II/adducin_N"/>
</dbReference>
<dbReference type="InterPro" id="IPR036409">
    <property type="entry name" value="Aldolase_II/adducin_N_sf"/>
</dbReference>
<comment type="caution">
    <text evidence="4">The sequence shown here is derived from an EMBL/GenBank/DDBJ whole genome shotgun (WGS) entry which is preliminary data.</text>
</comment>
<dbReference type="Pfam" id="PF00596">
    <property type="entry name" value="Aldolase_II"/>
    <property type="match status" value="1"/>
</dbReference>
<evidence type="ECO:0000259" key="3">
    <source>
        <dbReference type="SMART" id="SM01007"/>
    </source>
</evidence>
<keyword evidence="1" id="KW-0479">Metal-binding</keyword>
<dbReference type="NCBIfam" id="NF002963">
    <property type="entry name" value="PRK03634.1"/>
    <property type="match status" value="1"/>
</dbReference>
<dbReference type="SMART" id="SM01007">
    <property type="entry name" value="Aldolase_II"/>
    <property type="match status" value="1"/>
</dbReference>
<dbReference type="InterPro" id="IPR050197">
    <property type="entry name" value="Aldolase_class_II_sugar_metab"/>
</dbReference>